<feature type="domain" description="DUF8040" evidence="1">
    <location>
        <begin position="39"/>
        <end position="87"/>
    </location>
</feature>
<gene>
    <name evidence="2" type="ORF">CEURO_LOCUS16148</name>
</gene>
<evidence type="ECO:0000313" key="2">
    <source>
        <dbReference type="EMBL" id="CAH9103501.1"/>
    </source>
</evidence>
<reference evidence="2" key="1">
    <citation type="submission" date="2022-07" db="EMBL/GenBank/DDBJ databases">
        <authorList>
            <person name="Macas J."/>
            <person name="Novak P."/>
            <person name="Neumann P."/>
        </authorList>
    </citation>
    <scope>NUCLEOTIDE SEQUENCE</scope>
</reference>
<accession>A0A9P0ZLB7</accession>
<keyword evidence="3" id="KW-1185">Reference proteome</keyword>
<evidence type="ECO:0000313" key="3">
    <source>
        <dbReference type="Proteomes" id="UP001152484"/>
    </source>
</evidence>
<sequence>MNVEVRRSCLIIALEELRSLLEDDEQKKTMIPMRVCGETGGEYIHRMLSGHPGLCKEQLRLTREMIIHLVNIMVERNLLKDSRFIHVA</sequence>
<name>A0A9P0ZLB7_CUSEU</name>
<organism evidence="2 3">
    <name type="scientific">Cuscuta europaea</name>
    <name type="common">European dodder</name>
    <dbReference type="NCBI Taxonomy" id="41803"/>
    <lineage>
        <taxon>Eukaryota</taxon>
        <taxon>Viridiplantae</taxon>
        <taxon>Streptophyta</taxon>
        <taxon>Embryophyta</taxon>
        <taxon>Tracheophyta</taxon>
        <taxon>Spermatophyta</taxon>
        <taxon>Magnoliopsida</taxon>
        <taxon>eudicotyledons</taxon>
        <taxon>Gunneridae</taxon>
        <taxon>Pentapetalae</taxon>
        <taxon>asterids</taxon>
        <taxon>lamiids</taxon>
        <taxon>Solanales</taxon>
        <taxon>Convolvulaceae</taxon>
        <taxon>Cuscuteae</taxon>
        <taxon>Cuscuta</taxon>
        <taxon>Cuscuta subgen. Cuscuta</taxon>
    </lineage>
</organism>
<protein>
    <recommendedName>
        <fullName evidence="1">DUF8040 domain-containing protein</fullName>
    </recommendedName>
</protein>
<evidence type="ECO:0000259" key="1">
    <source>
        <dbReference type="Pfam" id="PF26138"/>
    </source>
</evidence>
<dbReference type="EMBL" id="CAMAPE010000045">
    <property type="protein sequence ID" value="CAH9103501.1"/>
    <property type="molecule type" value="Genomic_DNA"/>
</dbReference>
<proteinExistence type="predicted"/>
<dbReference type="Proteomes" id="UP001152484">
    <property type="component" value="Unassembled WGS sequence"/>
</dbReference>
<comment type="caution">
    <text evidence="2">The sequence shown here is derived from an EMBL/GenBank/DDBJ whole genome shotgun (WGS) entry which is preliminary data.</text>
</comment>
<dbReference type="InterPro" id="IPR058353">
    <property type="entry name" value="DUF8040"/>
</dbReference>
<dbReference type="AlphaFoldDB" id="A0A9P0ZLB7"/>
<dbReference type="Pfam" id="PF26138">
    <property type="entry name" value="DUF8040"/>
    <property type="match status" value="1"/>
</dbReference>